<evidence type="ECO:0008006" key="4">
    <source>
        <dbReference type="Google" id="ProtNLM"/>
    </source>
</evidence>
<accession>A0ABX1U9D2</accession>
<feature type="chain" id="PRO_5046718217" description="DUF481 domain-containing protein" evidence="1">
    <location>
        <begin position="25"/>
        <end position="259"/>
    </location>
</feature>
<gene>
    <name evidence="2" type="ORF">HJ568_09015</name>
</gene>
<organism evidence="2 3">
    <name type="scientific">Vibrio breoganii</name>
    <dbReference type="NCBI Taxonomy" id="553239"/>
    <lineage>
        <taxon>Bacteria</taxon>
        <taxon>Pseudomonadati</taxon>
        <taxon>Pseudomonadota</taxon>
        <taxon>Gammaproteobacteria</taxon>
        <taxon>Vibrionales</taxon>
        <taxon>Vibrionaceae</taxon>
        <taxon>Vibrio</taxon>
    </lineage>
</organism>
<dbReference type="Proteomes" id="UP000590068">
    <property type="component" value="Unassembled WGS sequence"/>
</dbReference>
<sequence>MKNLTCHSLLAMPLALAVSSDAFASDPDTSSSNWQHSIEIYALALNIRGDSKINNLSADVDVDPKFIMDKIDMGAMGRWESVYKNTWGFYIDYSFMELSGKTDSLLQQGLGIFGGKMDIRQGVLEAKAFKRYQYDFGFVDYMVGIRWWDNDIDTQIQTETTSLIDSSRSLNVDWVDYLIGARLTTPLTESWSVYFNGDIGLSGDTNFTSSIQTGVRYAINGWSDLNLAYKSTWVDYDNGDTFAYDTASQGFLIGWAAHF</sequence>
<evidence type="ECO:0000256" key="1">
    <source>
        <dbReference type="SAM" id="SignalP"/>
    </source>
</evidence>
<evidence type="ECO:0000313" key="3">
    <source>
        <dbReference type="Proteomes" id="UP000590068"/>
    </source>
</evidence>
<protein>
    <recommendedName>
        <fullName evidence="4">DUF481 domain-containing protein</fullName>
    </recommendedName>
</protein>
<name>A0ABX1U9D2_9VIBR</name>
<evidence type="ECO:0000313" key="2">
    <source>
        <dbReference type="EMBL" id="NMR70113.1"/>
    </source>
</evidence>
<dbReference type="EMBL" id="JABCJR010000014">
    <property type="protein sequence ID" value="NMR70113.1"/>
    <property type="molecule type" value="Genomic_DNA"/>
</dbReference>
<comment type="caution">
    <text evidence="2">The sequence shown here is derived from an EMBL/GenBank/DDBJ whole genome shotgun (WGS) entry which is preliminary data.</text>
</comment>
<keyword evidence="1" id="KW-0732">Signal</keyword>
<reference evidence="2 3" key="1">
    <citation type="submission" date="2020-04" db="EMBL/GenBank/DDBJ databases">
        <title>WGS-Seq of Vibrio isolated by the O'Toole Lab.</title>
        <authorList>
            <person name="Mckone K.P."/>
            <person name="Whitaker R."/>
            <person name="Sevigney J.L."/>
            <person name="Herring J.B."/>
            <person name="O'Toole G."/>
        </authorList>
    </citation>
    <scope>NUCLEOTIDE SEQUENCE [LARGE SCALE GENOMIC DNA]</scope>
    <source>
        <strain evidence="2 3">BS_02</strain>
    </source>
</reference>
<keyword evidence="3" id="KW-1185">Reference proteome</keyword>
<feature type="signal peptide" evidence="1">
    <location>
        <begin position="1"/>
        <end position="24"/>
    </location>
</feature>
<proteinExistence type="predicted"/>
<dbReference type="RefSeq" id="WP_102454756.1">
    <property type="nucleotide sequence ID" value="NZ_JABBXC010000013.1"/>
</dbReference>